<evidence type="ECO:0000256" key="1">
    <source>
        <dbReference type="SAM" id="MobiDB-lite"/>
    </source>
</evidence>
<reference evidence="2 3" key="1">
    <citation type="submission" date="2021-11" db="EMBL/GenBank/DDBJ databases">
        <title>Black yeast isolated from Biological Soil Crust.</title>
        <authorList>
            <person name="Kurbessoian T."/>
        </authorList>
    </citation>
    <scope>NUCLEOTIDE SEQUENCE [LARGE SCALE GENOMIC DNA]</scope>
    <source>
        <strain evidence="2 3">CCFEE 5522</strain>
    </source>
</reference>
<name>A0AAV9J3H3_9PEZI</name>
<evidence type="ECO:0000313" key="2">
    <source>
        <dbReference type="EMBL" id="KAK4539155.1"/>
    </source>
</evidence>
<keyword evidence="3" id="KW-1185">Reference proteome</keyword>
<sequence length="158" mass="18147">MAPRTSNRRKAECELEKPVTTQPKKSKIRISPVDCWNVVEQPKQQFQARSSQRTGWDIQGWIDDENGMKYPVFRLGVNFAKMKWRVCNGRDGTWAEDGQLVSPKTVPGLDQMNAAEYLLHQRSEADYVEADSVERLDPDTMSPFYPGILKAYGRRQVP</sequence>
<protein>
    <submittedName>
        <fullName evidence="2">Uncharacterized protein</fullName>
    </submittedName>
</protein>
<dbReference type="Proteomes" id="UP001324427">
    <property type="component" value="Unassembled WGS sequence"/>
</dbReference>
<gene>
    <name evidence="2" type="ORF">LTR36_001201</name>
</gene>
<accession>A0AAV9J3H3</accession>
<organism evidence="2 3">
    <name type="scientific">Oleoguttula mirabilis</name>
    <dbReference type="NCBI Taxonomy" id="1507867"/>
    <lineage>
        <taxon>Eukaryota</taxon>
        <taxon>Fungi</taxon>
        <taxon>Dikarya</taxon>
        <taxon>Ascomycota</taxon>
        <taxon>Pezizomycotina</taxon>
        <taxon>Dothideomycetes</taxon>
        <taxon>Dothideomycetidae</taxon>
        <taxon>Mycosphaerellales</taxon>
        <taxon>Teratosphaeriaceae</taxon>
        <taxon>Oleoguttula</taxon>
    </lineage>
</organism>
<comment type="caution">
    <text evidence="2">The sequence shown here is derived from an EMBL/GenBank/DDBJ whole genome shotgun (WGS) entry which is preliminary data.</text>
</comment>
<dbReference type="EMBL" id="JAVFHQ010000118">
    <property type="protein sequence ID" value="KAK4539155.1"/>
    <property type="molecule type" value="Genomic_DNA"/>
</dbReference>
<proteinExistence type="predicted"/>
<evidence type="ECO:0000313" key="3">
    <source>
        <dbReference type="Proteomes" id="UP001324427"/>
    </source>
</evidence>
<feature type="region of interest" description="Disordered" evidence="1">
    <location>
        <begin position="1"/>
        <end position="26"/>
    </location>
</feature>
<dbReference type="AlphaFoldDB" id="A0AAV9J3H3"/>